<dbReference type="AlphaFoldDB" id="A0A8X6KBW4"/>
<keyword evidence="3" id="KW-1185">Reference proteome</keyword>
<gene>
    <name evidence="2" type="primary">STK19</name>
    <name evidence="2" type="ORF">TNCT_555561</name>
</gene>
<dbReference type="Proteomes" id="UP000887116">
    <property type="component" value="Unassembled WGS sequence"/>
</dbReference>
<comment type="caution">
    <text evidence="2">The sequence shown here is derived from an EMBL/GenBank/DDBJ whole genome shotgun (WGS) entry which is preliminary data.</text>
</comment>
<name>A0A8X6KBW4_TRICU</name>
<accession>A0A8X6KBW4</accession>
<reference evidence="2" key="1">
    <citation type="submission" date="2020-07" db="EMBL/GenBank/DDBJ databases">
        <title>Multicomponent nature underlies the extraordinary mechanical properties of spider dragline silk.</title>
        <authorList>
            <person name="Kono N."/>
            <person name="Nakamura H."/>
            <person name="Mori M."/>
            <person name="Yoshida Y."/>
            <person name="Ohtoshi R."/>
            <person name="Malay A.D."/>
            <person name="Moran D.A.P."/>
            <person name="Tomita M."/>
            <person name="Numata K."/>
            <person name="Arakawa K."/>
        </authorList>
    </citation>
    <scope>NUCLEOTIDE SEQUENCE</scope>
</reference>
<proteinExistence type="inferred from homology"/>
<dbReference type="PANTHER" id="PTHR15243:SF0">
    <property type="entry name" value="SERINE_THREONINE-PROTEIN KINASE 19"/>
    <property type="match status" value="1"/>
</dbReference>
<protein>
    <recommendedName>
        <fullName evidence="4">Serine/threonine-protein kinase 19</fullName>
    </recommendedName>
</protein>
<evidence type="ECO:0000313" key="3">
    <source>
        <dbReference type="Proteomes" id="UP000887116"/>
    </source>
</evidence>
<evidence type="ECO:0000256" key="1">
    <source>
        <dbReference type="ARBA" id="ARBA00093458"/>
    </source>
</evidence>
<organism evidence="2 3">
    <name type="scientific">Trichonephila clavata</name>
    <name type="common">Joro spider</name>
    <name type="synonym">Nephila clavata</name>
    <dbReference type="NCBI Taxonomy" id="2740835"/>
    <lineage>
        <taxon>Eukaryota</taxon>
        <taxon>Metazoa</taxon>
        <taxon>Ecdysozoa</taxon>
        <taxon>Arthropoda</taxon>
        <taxon>Chelicerata</taxon>
        <taxon>Arachnida</taxon>
        <taxon>Araneae</taxon>
        <taxon>Araneomorphae</taxon>
        <taxon>Entelegynae</taxon>
        <taxon>Araneoidea</taxon>
        <taxon>Nephilidae</taxon>
        <taxon>Trichonephila</taxon>
    </lineage>
</organism>
<evidence type="ECO:0000313" key="2">
    <source>
        <dbReference type="EMBL" id="GFQ69066.1"/>
    </source>
</evidence>
<dbReference type="Pfam" id="PF10494">
    <property type="entry name" value="Stk19"/>
    <property type="match status" value="1"/>
</dbReference>
<dbReference type="GO" id="GO:0046579">
    <property type="term" value="P:positive regulation of Ras protein signal transduction"/>
    <property type="evidence" value="ECO:0007669"/>
    <property type="project" value="TreeGrafter"/>
</dbReference>
<comment type="similarity">
    <text evidence="1">Belongs to the STK19 family.</text>
</comment>
<dbReference type="PANTHER" id="PTHR15243">
    <property type="entry name" value="SERINE/THREONINE-PROTEIN KINASE 19"/>
    <property type="match status" value="1"/>
</dbReference>
<dbReference type="InterPro" id="IPR018865">
    <property type="entry name" value="STK19-like"/>
</dbReference>
<evidence type="ECO:0008006" key="4">
    <source>
        <dbReference type="Google" id="ProtNLM"/>
    </source>
</evidence>
<dbReference type="EMBL" id="BMAO01010718">
    <property type="protein sequence ID" value="GFQ69066.1"/>
    <property type="molecule type" value="Genomic_DNA"/>
</dbReference>
<dbReference type="OrthoDB" id="10261701at2759"/>
<sequence length="299" mass="35039">MDVTINECHIKKQHKSRFTLRSQIIEILSYFFQSTMFRKRSLMSDICDNKRRKLNYGENGMNNVRLKKSKKMPLDSLPTDTVGALSYISSLFPTEKFNNRLPPIVMRHQIYAFVRCRTDVDKQLNELRKKGEIRLFKLGEKDDQIGVVYTKDYKNYVDRCCRNSLKVDNFLRNVVEICPDISYSSSALKQEYGINEDDIIELIQQGVLTCRDVGCYWLSIPRVGEFMKTFLYGRRAILQYVRRTKYKEILQTELEQRKLPRKALLGILYHIYDIIGSDAVTCVETSTGVVLRLQPELTR</sequence>